<protein>
    <submittedName>
        <fullName evidence="2">Uncharacterized protein</fullName>
    </submittedName>
</protein>
<dbReference type="InterPro" id="IPR052971">
    <property type="entry name" value="TRP_calcium_channel"/>
</dbReference>
<dbReference type="STRING" id="60175.A0A1V6XNS3"/>
<organism evidence="2 3">
    <name type="scientific">Penicillium nalgiovense</name>
    <dbReference type="NCBI Taxonomy" id="60175"/>
    <lineage>
        <taxon>Eukaryota</taxon>
        <taxon>Fungi</taxon>
        <taxon>Dikarya</taxon>
        <taxon>Ascomycota</taxon>
        <taxon>Pezizomycotina</taxon>
        <taxon>Eurotiomycetes</taxon>
        <taxon>Eurotiomycetidae</taxon>
        <taxon>Eurotiales</taxon>
        <taxon>Aspergillaceae</taxon>
        <taxon>Penicillium</taxon>
    </lineage>
</organism>
<dbReference type="EMBL" id="MOOB01000064">
    <property type="protein sequence ID" value="OQE76809.1"/>
    <property type="molecule type" value="Genomic_DNA"/>
</dbReference>
<comment type="caution">
    <text evidence="2">The sequence shown here is derived from an EMBL/GenBank/DDBJ whole genome shotgun (WGS) entry which is preliminary data.</text>
</comment>
<feature type="region of interest" description="Disordered" evidence="1">
    <location>
        <begin position="185"/>
        <end position="235"/>
    </location>
</feature>
<dbReference type="PANTHER" id="PTHR35859:SF5">
    <property type="entry name" value="ION TRANSPORT DOMAIN-CONTAINING PROTEIN"/>
    <property type="match status" value="1"/>
</dbReference>
<proteinExistence type="predicted"/>
<evidence type="ECO:0000313" key="3">
    <source>
        <dbReference type="Proteomes" id="UP000191691"/>
    </source>
</evidence>
<evidence type="ECO:0000313" key="2">
    <source>
        <dbReference type="EMBL" id="OQE76809.1"/>
    </source>
</evidence>
<evidence type="ECO:0000256" key="1">
    <source>
        <dbReference type="SAM" id="MobiDB-lite"/>
    </source>
</evidence>
<name>A0A1V6XNS3_PENNA</name>
<accession>A0A1V6XNS3</accession>
<sequence>MDSHMDHTEIPVIETNEPLFDVLPKLYNFISMAVGDMAYTFEQMLYGSQGHRLRQLVHALADDTHNPFIIVALMILKWDFTTATEDDWGLNESRGAACEFVAWQFLCHLNQRETIEFLLEELPTPRRGSANIIESEAGNHGLTSIQGDTSQTEIRSVRIVLLRATHLPFVALIWAYESKWRHSKRQSSQLGPMSARGQGASENPTESRCQDPHHPSLVETNRLGPGKAPSVDQQAARELDMGQFGQIPQLADLIDTIERLRTQVEAIAQQK</sequence>
<reference evidence="3" key="1">
    <citation type="journal article" date="2017" name="Nat. Microbiol.">
        <title>Global analysis of biosynthetic gene clusters reveals vast potential of secondary metabolite production in Penicillium species.</title>
        <authorList>
            <person name="Nielsen J.C."/>
            <person name="Grijseels S."/>
            <person name="Prigent S."/>
            <person name="Ji B."/>
            <person name="Dainat J."/>
            <person name="Nielsen K.F."/>
            <person name="Frisvad J.C."/>
            <person name="Workman M."/>
            <person name="Nielsen J."/>
        </authorList>
    </citation>
    <scope>NUCLEOTIDE SEQUENCE [LARGE SCALE GENOMIC DNA]</scope>
    <source>
        <strain evidence="3">IBT 13039</strain>
    </source>
</reference>
<gene>
    <name evidence="2" type="ORF">PENNAL_c0064G11095</name>
</gene>
<dbReference type="Proteomes" id="UP000191691">
    <property type="component" value="Unassembled WGS sequence"/>
</dbReference>
<dbReference type="AlphaFoldDB" id="A0A1V6XNS3"/>
<keyword evidence="3" id="KW-1185">Reference proteome</keyword>
<dbReference type="PANTHER" id="PTHR35859">
    <property type="entry name" value="NONSELECTIVE CATION CHANNEL PROTEIN"/>
    <property type="match status" value="1"/>
</dbReference>